<keyword evidence="3" id="KW-0539">Nucleus</keyword>
<feature type="compositionally biased region" description="Polar residues" evidence="4">
    <location>
        <begin position="258"/>
        <end position="276"/>
    </location>
</feature>
<sequence length="465" mass="50533">MAEEFQGGICGGNWWNSSRSVLMAASPCSVGLNHDVAGFGWPGHDMNMVDNIIKARSSSGGDANSVCDSSTNCGFQEVVQKPHLLHHQSDLNINNVNTSVSGCSTSLLIDSTLQMMGFGLSTSPSSDLNQSNNFVPRRAESNNIYSMLQEDNMQGSKLNYRQEIGLLDSSTHQIQKDWNNNSTSPKDFSGNCSTVTTTTMTTSQALSPGFPASSGASFGYGNSAAFLQNLFDSEPVPQQQQQSFSSNNRSMNYNSSSTTPNYGSNLGHNNSWPRFSAPNKQLQQPHGGLHFSNNTPFWNASEAVGPNDNNSIIRAGLFPSVPVQQLQYTTPNMFDEKPKNVLTTKPISNVSVEDFQDSGSLEKKNSSTTGSDNHQPVLKRARIETPSPLPTFKVRKEKLGDRITALQQLVSPFGKGSTKVKDQEISPKQDLKSRGLCLVPISSTFPVANETTADFWTPTFGGTFR</sequence>
<feature type="region of interest" description="Disordered" evidence="4">
    <location>
        <begin position="353"/>
        <end position="375"/>
    </location>
</feature>
<proteinExistence type="predicted"/>
<comment type="caution">
    <text evidence="5">The sequence shown here is derived from an EMBL/GenBank/DDBJ whole genome shotgun (WGS) entry which is preliminary data.</text>
</comment>
<dbReference type="GO" id="GO:0000981">
    <property type="term" value="F:DNA-binding transcription factor activity, RNA polymerase II-specific"/>
    <property type="evidence" value="ECO:0007669"/>
    <property type="project" value="TreeGrafter"/>
</dbReference>
<evidence type="ECO:0000256" key="4">
    <source>
        <dbReference type="SAM" id="MobiDB-lite"/>
    </source>
</evidence>
<evidence type="ECO:0000256" key="1">
    <source>
        <dbReference type="ARBA" id="ARBA00004123"/>
    </source>
</evidence>
<dbReference type="Proteomes" id="UP001187192">
    <property type="component" value="Unassembled WGS sequence"/>
</dbReference>
<dbReference type="GO" id="GO:0005634">
    <property type="term" value="C:nucleus"/>
    <property type="evidence" value="ECO:0007669"/>
    <property type="project" value="UniProtKB-SubCell"/>
</dbReference>
<protein>
    <submittedName>
        <fullName evidence="5">Uncharacterized protein</fullName>
    </submittedName>
</protein>
<organism evidence="5 6">
    <name type="scientific">Ficus carica</name>
    <name type="common">Common fig</name>
    <dbReference type="NCBI Taxonomy" id="3494"/>
    <lineage>
        <taxon>Eukaryota</taxon>
        <taxon>Viridiplantae</taxon>
        <taxon>Streptophyta</taxon>
        <taxon>Embryophyta</taxon>
        <taxon>Tracheophyta</taxon>
        <taxon>Spermatophyta</taxon>
        <taxon>Magnoliopsida</taxon>
        <taxon>eudicotyledons</taxon>
        <taxon>Gunneridae</taxon>
        <taxon>Pentapetalae</taxon>
        <taxon>rosids</taxon>
        <taxon>fabids</taxon>
        <taxon>Rosales</taxon>
        <taxon>Moraceae</taxon>
        <taxon>Ficeae</taxon>
        <taxon>Ficus</taxon>
    </lineage>
</organism>
<gene>
    <name evidence="5" type="ORF">TIFTF001_018890</name>
</gene>
<feature type="compositionally biased region" description="Low complexity" evidence="4">
    <location>
        <begin position="238"/>
        <end position="257"/>
    </location>
</feature>
<dbReference type="InterPro" id="IPR045239">
    <property type="entry name" value="bHLH95_bHLH"/>
</dbReference>
<dbReference type="InterPro" id="IPR045843">
    <property type="entry name" value="IND-like"/>
</dbReference>
<evidence type="ECO:0000313" key="5">
    <source>
        <dbReference type="EMBL" id="GMN49729.1"/>
    </source>
</evidence>
<dbReference type="CDD" id="cd11393">
    <property type="entry name" value="bHLH_AtbHLH_like"/>
    <property type="match status" value="1"/>
</dbReference>
<dbReference type="EMBL" id="BTGU01000032">
    <property type="protein sequence ID" value="GMN49729.1"/>
    <property type="molecule type" value="Genomic_DNA"/>
</dbReference>
<evidence type="ECO:0000256" key="2">
    <source>
        <dbReference type="ARBA" id="ARBA00023125"/>
    </source>
</evidence>
<name>A0AA88ABY6_FICCA</name>
<reference evidence="5" key="1">
    <citation type="submission" date="2023-07" db="EMBL/GenBank/DDBJ databases">
        <title>draft genome sequence of fig (Ficus carica).</title>
        <authorList>
            <person name="Takahashi T."/>
            <person name="Nishimura K."/>
        </authorList>
    </citation>
    <scope>NUCLEOTIDE SEQUENCE</scope>
</reference>
<dbReference type="GO" id="GO:0000978">
    <property type="term" value="F:RNA polymerase II cis-regulatory region sequence-specific DNA binding"/>
    <property type="evidence" value="ECO:0007669"/>
    <property type="project" value="TreeGrafter"/>
</dbReference>
<evidence type="ECO:0000256" key="3">
    <source>
        <dbReference type="ARBA" id="ARBA00023242"/>
    </source>
</evidence>
<keyword evidence="6" id="KW-1185">Reference proteome</keyword>
<dbReference type="AlphaFoldDB" id="A0AA88ABY6"/>
<evidence type="ECO:0000313" key="6">
    <source>
        <dbReference type="Proteomes" id="UP001187192"/>
    </source>
</evidence>
<dbReference type="PANTHER" id="PTHR16223">
    <property type="entry name" value="TRANSCRIPTION FACTOR BHLH83-RELATED"/>
    <property type="match status" value="1"/>
</dbReference>
<comment type="subcellular location">
    <subcellularLocation>
        <location evidence="1">Nucleus</location>
    </subcellularLocation>
</comment>
<dbReference type="PANTHER" id="PTHR16223:SF238">
    <property type="entry name" value="TRANSCRIPTION FACTOR BHLH114"/>
    <property type="match status" value="1"/>
</dbReference>
<accession>A0AA88ABY6</accession>
<feature type="region of interest" description="Disordered" evidence="4">
    <location>
        <begin position="235"/>
        <end position="276"/>
    </location>
</feature>
<keyword evidence="2" id="KW-0238">DNA-binding</keyword>